<feature type="domain" description="Gamma-glutamylcyclotransferase AIG2-like" evidence="4">
    <location>
        <begin position="4"/>
        <end position="121"/>
    </location>
</feature>
<sequence length="153" mass="17541">MNKVFVYGTLKSGQPNHHVFESVVGGIKTYIGQGTTQSKYALVIASRYNIPFVLDAEDVENAKNIHGEVYTVDDAVLKRLDELENHPDVYKRRVIPVIMDGHVNQCWCYFLTDFKPEILRLPYLESYDAYGPQGYVPAKEHDTVTPYWVDVKK</sequence>
<dbReference type="GO" id="GO:0005829">
    <property type="term" value="C:cytosol"/>
    <property type="evidence" value="ECO:0007669"/>
    <property type="project" value="TreeGrafter"/>
</dbReference>
<dbReference type="InterPro" id="IPR013024">
    <property type="entry name" value="GGCT-like"/>
</dbReference>
<evidence type="ECO:0000259" key="4">
    <source>
        <dbReference type="Pfam" id="PF06094"/>
    </source>
</evidence>
<dbReference type="CDD" id="cd06661">
    <property type="entry name" value="GGCT_like"/>
    <property type="match status" value="1"/>
</dbReference>
<dbReference type="InterPro" id="IPR036568">
    <property type="entry name" value="GGCT-like_sf"/>
</dbReference>
<dbReference type="GO" id="GO:0061929">
    <property type="term" value="F:gamma-glutamylaminecyclotransferase activity"/>
    <property type="evidence" value="ECO:0007669"/>
    <property type="project" value="InterPro"/>
</dbReference>
<protein>
    <recommendedName>
        <fullName evidence="3">Gamma-glutamylcyclotransferase family protein</fullName>
    </recommendedName>
</protein>
<name>A0AA88XTY4_PINIB</name>
<keyword evidence="6" id="KW-1185">Reference proteome</keyword>
<dbReference type="Proteomes" id="UP001186944">
    <property type="component" value="Unassembled WGS sequence"/>
</dbReference>
<evidence type="ECO:0000313" key="6">
    <source>
        <dbReference type="Proteomes" id="UP001186944"/>
    </source>
</evidence>
<accession>A0AA88XTY4</accession>
<evidence type="ECO:0000313" key="5">
    <source>
        <dbReference type="EMBL" id="KAK3092371.1"/>
    </source>
</evidence>
<proteinExistence type="inferred from homology"/>
<dbReference type="Gene3D" id="3.10.490.10">
    <property type="entry name" value="Gamma-glutamyl cyclotransferase-like"/>
    <property type="match status" value="1"/>
</dbReference>
<reference evidence="5" key="1">
    <citation type="submission" date="2019-08" db="EMBL/GenBank/DDBJ databases">
        <title>The improved chromosome-level genome for the pearl oyster Pinctada fucata martensii using PacBio sequencing and Hi-C.</title>
        <authorList>
            <person name="Zheng Z."/>
        </authorList>
    </citation>
    <scope>NUCLEOTIDE SEQUENCE</scope>
    <source>
        <strain evidence="5">ZZ-2019</strain>
        <tissue evidence="5">Adductor muscle</tissue>
    </source>
</reference>
<gene>
    <name evidence="5" type="ORF">FSP39_002092</name>
</gene>
<evidence type="ECO:0000256" key="3">
    <source>
        <dbReference type="RuleBase" id="RU367036"/>
    </source>
</evidence>
<dbReference type="EMBL" id="VSWD01000009">
    <property type="protein sequence ID" value="KAK3092371.1"/>
    <property type="molecule type" value="Genomic_DNA"/>
</dbReference>
<dbReference type="SUPFAM" id="SSF110857">
    <property type="entry name" value="Gamma-glutamyl cyclotransferase-like"/>
    <property type="match status" value="1"/>
</dbReference>
<dbReference type="InterPro" id="IPR009288">
    <property type="entry name" value="AIG2-like_dom"/>
</dbReference>
<dbReference type="PANTHER" id="PTHR12510">
    <property type="entry name" value="TROPONIN C-AKIN-1 PROTEIN"/>
    <property type="match status" value="1"/>
</dbReference>
<evidence type="ECO:0000256" key="1">
    <source>
        <dbReference type="ARBA" id="ARBA00008861"/>
    </source>
</evidence>
<dbReference type="InterPro" id="IPR039126">
    <property type="entry name" value="GGACT"/>
</dbReference>
<evidence type="ECO:0000256" key="2">
    <source>
        <dbReference type="PIRSR" id="PIRSR639126-1"/>
    </source>
</evidence>
<dbReference type="AlphaFoldDB" id="A0AA88XTY4"/>
<dbReference type="PANTHER" id="PTHR12510:SF4">
    <property type="entry name" value="GAMMA-GLUTAMYLAMINECYCLOTRANSFERASE"/>
    <property type="match status" value="1"/>
</dbReference>
<feature type="active site" description="Proton acceptor" evidence="2">
    <location>
        <position position="84"/>
    </location>
</feature>
<organism evidence="5 6">
    <name type="scientific">Pinctada imbricata</name>
    <name type="common">Atlantic pearl-oyster</name>
    <name type="synonym">Pinctada martensii</name>
    <dbReference type="NCBI Taxonomy" id="66713"/>
    <lineage>
        <taxon>Eukaryota</taxon>
        <taxon>Metazoa</taxon>
        <taxon>Spiralia</taxon>
        <taxon>Lophotrochozoa</taxon>
        <taxon>Mollusca</taxon>
        <taxon>Bivalvia</taxon>
        <taxon>Autobranchia</taxon>
        <taxon>Pteriomorphia</taxon>
        <taxon>Pterioida</taxon>
        <taxon>Pterioidea</taxon>
        <taxon>Pteriidae</taxon>
        <taxon>Pinctada</taxon>
    </lineage>
</organism>
<dbReference type="Pfam" id="PF06094">
    <property type="entry name" value="GGACT"/>
    <property type="match status" value="1"/>
</dbReference>
<comment type="similarity">
    <text evidence="1 3">Belongs to the gamma-glutamylcyclotransferase family.</text>
</comment>
<comment type="caution">
    <text evidence="5">The sequence shown here is derived from an EMBL/GenBank/DDBJ whole genome shotgun (WGS) entry which is preliminary data.</text>
</comment>